<evidence type="ECO:0000256" key="2">
    <source>
        <dbReference type="ARBA" id="ARBA00006675"/>
    </source>
</evidence>
<dbReference type="PANTHER" id="PTHR31201">
    <property type="entry name" value="OS01G0585100 PROTEIN"/>
    <property type="match status" value="1"/>
</dbReference>
<protein>
    <recommendedName>
        <fullName evidence="3">Glycerophosphocholine acyltransferase 1</fullName>
    </recommendedName>
</protein>
<keyword evidence="8" id="KW-0443">Lipid metabolism</keyword>
<evidence type="ECO:0000256" key="1">
    <source>
        <dbReference type="ARBA" id="ARBA00004141"/>
    </source>
</evidence>
<feature type="transmembrane region" description="Helical" evidence="13">
    <location>
        <begin position="134"/>
        <end position="157"/>
    </location>
</feature>
<evidence type="ECO:0000256" key="9">
    <source>
        <dbReference type="ARBA" id="ARBA00023136"/>
    </source>
</evidence>
<keyword evidence="15" id="KW-1185">Reference proteome</keyword>
<keyword evidence="9 13" id="KW-0472">Membrane</keyword>
<organism evidence="14 15">
    <name type="scientific">Durusdinium trenchii</name>
    <dbReference type="NCBI Taxonomy" id="1381693"/>
    <lineage>
        <taxon>Eukaryota</taxon>
        <taxon>Sar</taxon>
        <taxon>Alveolata</taxon>
        <taxon>Dinophyceae</taxon>
        <taxon>Suessiales</taxon>
        <taxon>Symbiodiniaceae</taxon>
        <taxon>Durusdinium</taxon>
    </lineage>
</organism>
<evidence type="ECO:0000256" key="3">
    <source>
        <dbReference type="ARBA" id="ARBA00019082"/>
    </source>
</evidence>
<keyword evidence="7 13" id="KW-1133">Transmembrane helix</keyword>
<reference evidence="14 15" key="1">
    <citation type="submission" date="2024-02" db="EMBL/GenBank/DDBJ databases">
        <authorList>
            <person name="Chen Y."/>
            <person name="Shah S."/>
            <person name="Dougan E. K."/>
            <person name="Thang M."/>
            <person name="Chan C."/>
        </authorList>
    </citation>
    <scope>NUCLEOTIDE SEQUENCE [LARGE SCALE GENOMIC DNA]</scope>
</reference>
<dbReference type="Proteomes" id="UP001642464">
    <property type="component" value="Unassembled WGS sequence"/>
</dbReference>
<accession>A0ABP0HKI5</accession>
<evidence type="ECO:0000256" key="12">
    <source>
        <dbReference type="ARBA" id="ARBA00023315"/>
    </source>
</evidence>
<feature type="transmembrane region" description="Helical" evidence="13">
    <location>
        <begin position="286"/>
        <end position="306"/>
    </location>
</feature>
<evidence type="ECO:0000313" key="15">
    <source>
        <dbReference type="Proteomes" id="UP001642464"/>
    </source>
</evidence>
<evidence type="ECO:0000256" key="7">
    <source>
        <dbReference type="ARBA" id="ARBA00022989"/>
    </source>
</evidence>
<dbReference type="Pfam" id="PF10998">
    <property type="entry name" value="DUF2838"/>
    <property type="match status" value="1"/>
</dbReference>
<dbReference type="GO" id="GO:0016746">
    <property type="term" value="F:acyltransferase activity"/>
    <property type="evidence" value="ECO:0007669"/>
    <property type="project" value="UniProtKB-KW"/>
</dbReference>
<evidence type="ECO:0000313" key="14">
    <source>
        <dbReference type="EMBL" id="CAK8989644.1"/>
    </source>
</evidence>
<keyword evidence="11" id="KW-1208">Phospholipid metabolism</keyword>
<feature type="transmembrane region" description="Helical" evidence="13">
    <location>
        <begin position="312"/>
        <end position="330"/>
    </location>
</feature>
<keyword evidence="10" id="KW-0594">Phospholipid biosynthesis</keyword>
<comment type="similarity">
    <text evidence="2">Belongs to the GPC1 family.</text>
</comment>
<evidence type="ECO:0000256" key="5">
    <source>
        <dbReference type="ARBA" id="ARBA00022679"/>
    </source>
</evidence>
<evidence type="ECO:0000256" key="4">
    <source>
        <dbReference type="ARBA" id="ARBA00022516"/>
    </source>
</evidence>
<feature type="transmembrane region" description="Helical" evidence="13">
    <location>
        <begin position="76"/>
        <end position="93"/>
    </location>
</feature>
<name>A0ABP0HKI5_9DINO</name>
<keyword evidence="12 14" id="KW-0012">Acyltransferase</keyword>
<dbReference type="EMBL" id="CAXAMM010000936">
    <property type="protein sequence ID" value="CAK8989644.1"/>
    <property type="molecule type" value="Genomic_DNA"/>
</dbReference>
<feature type="transmembrane region" description="Helical" evidence="13">
    <location>
        <begin position="105"/>
        <end position="128"/>
    </location>
</feature>
<evidence type="ECO:0000256" key="11">
    <source>
        <dbReference type="ARBA" id="ARBA00023264"/>
    </source>
</evidence>
<gene>
    <name evidence="14" type="ORF">SCF082_LOCUS1902</name>
</gene>
<keyword evidence="6 13" id="KW-0812">Transmembrane</keyword>
<keyword evidence="4" id="KW-0444">Lipid biosynthesis</keyword>
<comment type="subcellular location">
    <subcellularLocation>
        <location evidence="1">Membrane</location>
        <topology evidence="1">Multi-pass membrane protein</topology>
    </subcellularLocation>
</comment>
<dbReference type="InterPro" id="IPR021261">
    <property type="entry name" value="GPCAT"/>
</dbReference>
<evidence type="ECO:0000256" key="13">
    <source>
        <dbReference type="SAM" id="Phobius"/>
    </source>
</evidence>
<evidence type="ECO:0000256" key="10">
    <source>
        <dbReference type="ARBA" id="ARBA00023209"/>
    </source>
</evidence>
<dbReference type="PANTHER" id="PTHR31201:SF1">
    <property type="entry name" value="GLYCEROPHOSPHOCHOLINE ACYLTRANSFERASE 1"/>
    <property type="match status" value="1"/>
</dbReference>
<evidence type="ECO:0000256" key="6">
    <source>
        <dbReference type="ARBA" id="ARBA00022692"/>
    </source>
</evidence>
<evidence type="ECO:0000256" key="8">
    <source>
        <dbReference type="ARBA" id="ARBA00023098"/>
    </source>
</evidence>
<keyword evidence="5" id="KW-0808">Transferase</keyword>
<sequence length="363" mass="41298">MASELLTSGLDKALLSDDTERLRITPEGIQWVQRCLDVIEERSKLMQSKGMTKFNFVFGVSNSLMVAWSFGALPGYFWIVYVIEVFVLLPVRWSRMIQREPKEHLYWLDFCWCANFVGVVLLIILLFYEVDLDVQKWAFCAAWGLGNGPLLCAIAVLGNSLLFHDFDNASSVLIHLFPSLVMYEMGWNREAVQEAFPSIFTYHFFNDIHLWHDIYNNAAMSYFAWLLPYAGWLLTCGMSAPSCGYDTIFHFTMRGAGGHVTSKILRVPPEEHKELVRANSFPRSYALVYLTIHAILVLLSIPVALLCYADKKIHICLCGSMVLLTIYNASSRYTFYMVSSYGQALRRELGIPLTRGASAILES</sequence>
<proteinExistence type="inferred from homology"/>
<comment type="caution">
    <text evidence="14">The sequence shown here is derived from an EMBL/GenBank/DDBJ whole genome shotgun (WGS) entry which is preliminary data.</text>
</comment>